<feature type="transmembrane region" description="Helical" evidence="9">
    <location>
        <begin position="411"/>
        <end position="429"/>
    </location>
</feature>
<dbReference type="PANTHER" id="PTHR24223:SF356">
    <property type="entry name" value="ATP-BINDING CASSETTE TRANSPORTER ABC4"/>
    <property type="match status" value="1"/>
</dbReference>
<proteinExistence type="predicted"/>
<dbReference type="CDD" id="cd03244">
    <property type="entry name" value="ABCC_MRP_domain2"/>
    <property type="match status" value="1"/>
</dbReference>
<dbReference type="Gene3D" id="1.20.1560.10">
    <property type="entry name" value="ABC transporter type 1, transmembrane domain"/>
    <property type="match status" value="2"/>
</dbReference>
<dbReference type="OrthoDB" id="6500128at2759"/>
<name>A0A8H5G8N8_9AGAR</name>
<dbReference type="GO" id="GO:0140359">
    <property type="term" value="F:ABC-type transporter activity"/>
    <property type="evidence" value="ECO:0007669"/>
    <property type="project" value="InterPro"/>
</dbReference>
<dbReference type="InterPro" id="IPR011527">
    <property type="entry name" value="ABC1_TM_dom"/>
</dbReference>
<dbReference type="CDD" id="cd18596">
    <property type="entry name" value="ABC_6TM_VMR1_D1_like"/>
    <property type="match status" value="1"/>
</dbReference>
<keyword evidence="2" id="KW-0813">Transport</keyword>
<feature type="transmembrane region" description="Helical" evidence="9">
    <location>
        <begin position="296"/>
        <end position="317"/>
    </location>
</feature>
<dbReference type="Gene3D" id="3.40.50.300">
    <property type="entry name" value="P-loop containing nucleotide triphosphate hydrolases"/>
    <property type="match status" value="2"/>
</dbReference>
<evidence type="ECO:0000313" key="13">
    <source>
        <dbReference type="Proteomes" id="UP000559027"/>
    </source>
</evidence>
<organism evidence="12 13">
    <name type="scientific">Leucocoprinus leucothites</name>
    <dbReference type="NCBI Taxonomy" id="201217"/>
    <lineage>
        <taxon>Eukaryota</taxon>
        <taxon>Fungi</taxon>
        <taxon>Dikarya</taxon>
        <taxon>Basidiomycota</taxon>
        <taxon>Agaricomycotina</taxon>
        <taxon>Agaricomycetes</taxon>
        <taxon>Agaricomycetidae</taxon>
        <taxon>Agaricales</taxon>
        <taxon>Agaricineae</taxon>
        <taxon>Agaricaceae</taxon>
        <taxon>Leucocoprinus</taxon>
    </lineage>
</organism>
<evidence type="ECO:0000256" key="6">
    <source>
        <dbReference type="ARBA" id="ARBA00022840"/>
    </source>
</evidence>
<dbReference type="InterPro" id="IPR003593">
    <property type="entry name" value="AAA+_ATPase"/>
</dbReference>
<keyword evidence="13" id="KW-1185">Reference proteome</keyword>
<keyword evidence="8 9" id="KW-0472">Membrane</keyword>
<feature type="transmembrane region" description="Helical" evidence="9">
    <location>
        <begin position="194"/>
        <end position="215"/>
    </location>
</feature>
<dbReference type="Pfam" id="PF00005">
    <property type="entry name" value="ABC_tran"/>
    <property type="match status" value="2"/>
</dbReference>
<keyword evidence="5" id="KW-0547">Nucleotide-binding</keyword>
<dbReference type="PROSITE" id="PS50893">
    <property type="entry name" value="ABC_TRANSPORTER_2"/>
    <property type="match status" value="2"/>
</dbReference>
<dbReference type="InterPro" id="IPR050173">
    <property type="entry name" value="ABC_transporter_C-like"/>
</dbReference>
<evidence type="ECO:0000259" key="11">
    <source>
        <dbReference type="PROSITE" id="PS50929"/>
    </source>
</evidence>
<keyword evidence="4" id="KW-0677">Repeat</keyword>
<feature type="transmembrane region" description="Helical" evidence="9">
    <location>
        <begin position="36"/>
        <end position="54"/>
    </location>
</feature>
<feature type="transmembrane region" description="Helical" evidence="9">
    <location>
        <begin position="916"/>
        <end position="939"/>
    </location>
</feature>
<dbReference type="GO" id="GO:0016020">
    <property type="term" value="C:membrane"/>
    <property type="evidence" value="ECO:0007669"/>
    <property type="project" value="UniProtKB-SubCell"/>
</dbReference>
<comment type="subcellular location">
    <subcellularLocation>
        <location evidence="1">Membrane</location>
        <topology evidence="1">Multi-pass membrane protein</topology>
    </subcellularLocation>
</comment>
<evidence type="ECO:0000259" key="10">
    <source>
        <dbReference type="PROSITE" id="PS50893"/>
    </source>
</evidence>
<keyword evidence="3 9" id="KW-0812">Transmembrane</keyword>
<comment type="caution">
    <text evidence="12">The sequence shown here is derived from an EMBL/GenBank/DDBJ whole genome shotgun (WGS) entry which is preliminary data.</text>
</comment>
<dbReference type="SUPFAM" id="SSF90123">
    <property type="entry name" value="ABC transporter transmembrane region"/>
    <property type="match status" value="2"/>
</dbReference>
<evidence type="ECO:0000256" key="3">
    <source>
        <dbReference type="ARBA" id="ARBA00022692"/>
    </source>
</evidence>
<evidence type="ECO:0000256" key="4">
    <source>
        <dbReference type="ARBA" id="ARBA00022737"/>
    </source>
</evidence>
<feature type="domain" description="ABC transmembrane type-1" evidence="11">
    <location>
        <begin position="920"/>
        <end position="1200"/>
    </location>
</feature>
<dbReference type="Proteomes" id="UP000559027">
    <property type="component" value="Unassembled WGS sequence"/>
</dbReference>
<evidence type="ECO:0000256" key="2">
    <source>
        <dbReference type="ARBA" id="ARBA00022448"/>
    </source>
</evidence>
<dbReference type="GO" id="GO:0016887">
    <property type="term" value="F:ATP hydrolysis activity"/>
    <property type="evidence" value="ECO:0007669"/>
    <property type="project" value="InterPro"/>
</dbReference>
<feature type="transmembrane region" description="Helical" evidence="9">
    <location>
        <begin position="530"/>
        <end position="550"/>
    </location>
</feature>
<accession>A0A8H5G8N8</accession>
<evidence type="ECO:0000256" key="5">
    <source>
        <dbReference type="ARBA" id="ARBA00022741"/>
    </source>
</evidence>
<feature type="transmembrane region" description="Helical" evidence="9">
    <location>
        <begin position="151"/>
        <end position="174"/>
    </location>
</feature>
<feature type="transmembrane region" description="Helical" evidence="9">
    <location>
        <begin position="337"/>
        <end position="356"/>
    </location>
</feature>
<feature type="transmembrane region" description="Helical" evidence="9">
    <location>
        <begin position="1062"/>
        <end position="1079"/>
    </location>
</feature>
<protein>
    <recommendedName>
        <fullName evidence="14">P-loop containing nucleoside triphosphate hydrolase protein</fullName>
    </recommendedName>
</protein>
<dbReference type="EMBL" id="JAACJO010000003">
    <property type="protein sequence ID" value="KAF5360404.1"/>
    <property type="molecule type" value="Genomic_DNA"/>
</dbReference>
<dbReference type="FunFam" id="1.20.1560.10:FF:000013">
    <property type="entry name" value="ABC transporter C family member 2"/>
    <property type="match status" value="1"/>
</dbReference>
<evidence type="ECO:0000313" key="12">
    <source>
        <dbReference type="EMBL" id="KAF5360404.1"/>
    </source>
</evidence>
<dbReference type="Pfam" id="PF00664">
    <property type="entry name" value="ABC_membrane"/>
    <property type="match status" value="2"/>
</dbReference>
<sequence length="1502" mass="169280">MGAYQFPLEMPVAQKHAAIFPMQDDQNYPENPIRSLLAGVAVLSAAALGLTYVFRRPFCERVQRRSDFHDAADRPVVVDQPKPRQVSISRRYIWARVLLDVFLLYLTVPNSRNAFAKFANSPWCSFKSEIVCYLYALLLVSMTIGLKNRNFWLPTILLHHDFLTSVVFVIYAYQDLWPLALYSRKPLDSINLPLLAKIAILFTNGTILPIITPYLTTFSESREGQGLSLWSQLTYSYMDSLIYSSKSEKLLDDIPPLDSEDRCENLAHRVKSLLHRQNLGKHHIFWHMLYEFRMEFIQLSFLQVVHTLLFLLGPIGINGLLKYLEGKGGDSRFRPWVWIFLLFFGPSARTIMLQLYTSVSNHVMVQFESILVRIVYDYTLRLRCHSDATGEEKRASSSQVGKINNLATSDVTNIASAVGLAFILLYSPVMLIQCIWFLFTILKWSAIIACTIMVLMLPLPARLSKALRNLQKARSKKTDARVQRIVEIMSMARTIKLLGWGPRAKLQLDEIRQEELDQTKRYKLTELTTANLNFLIPLITMLVAYSTYTIVFRQELSSSTVFASMAIFENLRLHIRMVMTTIPNLIQGKVSFDRFDDFIRNAELVDDDVGLATEANTSDVVGFRDCCFTWTPASPSAFSLKVTGDIFFKPGLTLVVGPTGCGKTSMLMSLLGEMYTISSTASSQVLYPHKHGVAYAAQDSWVQSGSVKQNILFGLPYDGVRDFAVWFTSGSRPLAKRGSHENWGARLDPKVPSCPFLNAGWDFYLCKDIDDSGGQRARLTLARAVYSTAKVLLLDDTFAALDTQTSKWISRYCFLGGLMQGRTVVLVTHHLELLRAMAVAIVTIDAQGNCVYEPNVPNFTMVDEGTRTTDIPSPANGPTADVSFILGSGEVDEAGGNYSKRDAFGLYISNMSSHPVLLWAAIVFLLAGNDACLIVQAYWMGHWGSRYEIYPPSAISAPYYLSVLIGFIILSVSLYSMNFLVFVYGSLRASKRIHSTLFSSVLGSTWKWLDMTPTARVIVRATQDIYTIDEPLSFDLRRVLELNISLLGRVLAIGIFSPYYIIPAVVTTLLGFLIGQFYMRAQLPVRRMMSNLKSPVLAHLSETMDGLVSIRAYGAQEQYTKQFMERVDRYSRLAVAYWAMNRWVSIRSDILGAFFTTGLSIYMVYGRHLAAGKAGFSLTMSFTLSNLILTWVRMVNKLELDANRYFRFLFCRQGTNVKCLISLERIRDYTTLEQERTQSEIEPPAYWPSQGDLRAVNLSARYTKDGEDVLRSINFEIRSGERIGIVGRTGAGKSSLALALLQCLVTQGEVYLDGILTNKLSVATLRSKFTVIPQTPDLFNGTLRDNLDPFRDFEDADIHSALQSVGLHLLQKDQGHQSLLDSRVIGRGDNFSVGQRQIIALTRALLQRNKILVLDEATSAIDYETDAAIQKFLRSELRDVTILTVAHRLRTVMDFDRIMVMSEGQIVEFDQPKTLLQKECGYLKEMVDSSGDKDELYALAGV</sequence>
<dbReference type="InterPro" id="IPR036640">
    <property type="entry name" value="ABC1_TM_sf"/>
</dbReference>
<keyword evidence="7 9" id="KW-1133">Transmembrane helix</keyword>
<dbReference type="FunFam" id="3.40.50.300:FF:000163">
    <property type="entry name" value="Multidrug resistance-associated protein member 4"/>
    <property type="match status" value="1"/>
</dbReference>
<feature type="domain" description="ABC transmembrane type-1" evidence="11">
    <location>
        <begin position="301"/>
        <end position="587"/>
    </location>
</feature>
<keyword evidence="6" id="KW-0067">ATP-binding</keyword>
<dbReference type="GO" id="GO:0005524">
    <property type="term" value="F:ATP binding"/>
    <property type="evidence" value="ECO:0007669"/>
    <property type="project" value="UniProtKB-KW"/>
</dbReference>
<reference evidence="12 13" key="1">
    <citation type="journal article" date="2020" name="ISME J.">
        <title>Uncovering the hidden diversity of litter-decomposition mechanisms in mushroom-forming fungi.</title>
        <authorList>
            <person name="Floudas D."/>
            <person name="Bentzer J."/>
            <person name="Ahren D."/>
            <person name="Johansson T."/>
            <person name="Persson P."/>
            <person name="Tunlid A."/>
        </authorList>
    </citation>
    <scope>NUCLEOTIDE SEQUENCE [LARGE SCALE GENOMIC DNA]</scope>
    <source>
        <strain evidence="12 13">CBS 146.42</strain>
    </source>
</reference>
<feature type="transmembrane region" description="Helical" evidence="9">
    <location>
        <begin position="1150"/>
        <end position="1168"/>
    </location>
</feature>
<evidence type="ECO:0000256" key="9">
    <source>
        <dbReference type="SAM" id="Phobius"/>
    </source>
</evidence>
<feature type="transmembrane region" description="Helical" evidence="9">
    <location>
        <begin position="92"/>
        <end position="108"/>
    </location>
</feature>
<dbReference type="PROSITE" id="PS50929">
    <property type="entry name" value="ABC_TM1F"/>
    <property type="match status" value="2"/>
</dbReference>
<evidence type="ECO:0000256" key="8">
    <source>
        <dbReference type="ARBA" id="ARBA00023136"/>
    </source>
</evidence>
<feature type="domain" description="ABC transporter" evidence="10">
    <location>
        <begin position="1253"/>
        <end position="1488"/>
    </location>
</feature>
<dbReference type="InterPro" id="IPR003439">
    <property type="entry name" value="ABC_transporter-like_ATP-bd"/>
</dbReference>
<dbReference type="InterPro" id="IPR027417">
    <property type="entry name" value="P-loop_NTPase"/>
</dbReference>
<dbReference type="PANTHER" id="PTHR24223">
    <property type="entry name" value="ATP-BINDING CASSETTE SUB-FAMILY C"/>
    <property type="match status" value="1"/>
</dbReference>
<gene>
    <name evidence="12" type="ORF">D9756_004768</name>
</gene>
<feature type="domain" description="ABC transporter" evidence="10">
    <location>
        <begin position="621"/>
        <end position="873"/>
    </location>
</feature>
<feature type="transmembrane region" description="Helical" evidence="9">
    <location>
        <begin position="435"/>
        <end position="459"/>
    </location>
</feature>
<dbReference type="CDD" id="cd18604">
    <property type="entry name" value="ABC_6TM_VMR1_D2_like"/>
    <property type="match status" value="1"/>
</dbReference>
<dbReference type="SMART" id="SM00382">
    <property type="entry name" value="AAA"/>
    <property type="match status" value="2"/>
</dbReference>
<evidence type="ECO:0000256" key="7">
    <source>
        <dbReference type="ARBA" id="ARBA00022989"/>
    </source>
</evidence>
<dbReference type="SUPFAM" id="SSF52540">
    <property type="entry name" value="P-loop containing nucleoside triphosphate hydrolases"/>
    <property type="match status" value="2"/>
</dbReference>
<evidence type="ECO:0008006" key="14">
    <source>
        <dbReference type="Google" id="ProtNLM"/>
    </source>
</evidence>
<feature type="transmembrane region" description="Helical" evidence="9">
    <location>
        <begin position="959"/>
        <end position="984"/>
    </location>
</feature>
<evidence type="ECO:0000256" key="1">
    <source>
        <dbReference type="ARBA" id="ARBA00004141"/>
    </source>
</evidence>
<feature type="transmembrane region" description="Helical" evidence="9">
    <location>
        <begin position="128"/>
        <end position="146"/>
    </location>
</feature>